<dbReference type="PROSITE" id="PS50005">
    <property type="entry name" value="TPR"/>
    <property type="match status" value="2"/>
</dbReference>
<reference evidence="3 4" key="1">
    <citation type="submission" date="2019-06" db="EMBL/GenBank/DDBJ databases">
        <authorList>
            <person name="Lee I."/>
            <person name="Jang G.I."/>
            <person name="Hwang C.Y."/>
        </authorList>
    </citation>
    <scope>NUCLEOTIDE SEQUENCE [LARGE SCALE GENOMIC DNA]</scope>
    <source>
        <strain evidence="3 4">PAMC 28131</strain>
    </source>
</reference>
<protein>
    <submittedName>
        <fullName evidence="3">Tetratricopeptide repeat protein</fullName>
    </submittedName>
</protein>
<dbReference type="Proteomes" id="UP000319897">
    <property type="component" value="Unassembled WGS sequence"/>
</dbReference>
<evidence type="ECO:0000256" key="2">
    <source>
        <dbReference type="SAM" id="MobiDB-lite"/>
    </source>
</evidence>
<proteinExistence type="predicted"/>
<dbReference type="SMART" id="SM00028">
    <property type="entry name" value="TPR"/>
    <property type="match status" value="2"/>
</dbReference>
<keyword evidence="1" id="KW-0802">TPR repeat</keyword>
<evidence type="ECO:0000313" key="3">
    <source>
        <dbReference type="EMBL" id="TPE61234.1"/>
    </source>
</evidence>
<feature type="region of interest" description="Disordered" evidence="2">
    <location>
        <begin position="155"/>
        <end position="182"/>
    </location>
</feature>
<evidence type="ECO:0000313" key="4">
    <source>
        <dbReference type="Proteomes" id="UP000319897"/>
    </source>
</evidence>
<dbReference type="Gene3D" id="1.25.40.10">
    <property type="entry name" value="Tetratricopeptide repeat domain"/>
    <property type="match status" value="1"/>
</dbReference>
<feature type="repeat" description="TPR" evidence="1">
    <location>
        <begin position="40"/>
        <end position="73"/>
    </location>
</feature>
<dbReference type="Pfam" id="PF14559">
    <property type="entry name" value="TPR_19"/>
    <property type="match status" value="1"/>
</dbReference>
<keyword evidence="4" id="KW-1185">Reference proteome</keyword>
<organism evidence="3 4">
    <name type="scientific">Sandaracinobacter neustonicus</name>
    <dbReference type="NCBI Taxonomy" id="1715348"/>
    <lineage>
        <taxon>Bacteria</taxon>
        <taxon>Pseudomonadati</taxon>
        <taxon>Pseudomonadota</taxon>
        <taxon>Alphaproteobacteria</taxon>
        <taxon>Sphingomonadales</taxon>
        <taxon>Sphingosinicellaceae</taxon>
        <taxon>Sandaracinobacter</taxon>
    </lineage>
</organism>
<dbReference type="EMBL" id="VFSU01000024">
    <property type="protein sequence ID" value="TPE61234.1"/>
    <property type="molecule type" value="Genomic_DNA"/>
</dbReference>
<feature type="repeat" description="TPR" evidence="1">
    <location>
        <begin position="74"/>
        <end position="107"/>
    </location>
</feature>
<evidence type="ECO:0000256" key="1">
    <source>
        <dbReference type="PROSITE-ProRule" id="PRU00339"/>
    </source>
</evidence>
<dbReference type="InterPro" id="IPR019734">
    <property type="entry name" value="TPR_rpt"/>
</dbReference>
<dbReference type="InterPro" id="IPR011990">
    <property type="entry name" value="TPR-like_helical_dom_sf"/>
</dbReference>
<comment type="caution">
    <text evidence="3">The sequence shown here is derived from an EMBL/GenBank/DDBJ whole genome shotgun (WGS) entry which is preliminary data.</text>
</comment>
<accession>A0A501XLT3</accession>
<dbReference type="OrthoDB" id="8480982at2"/>
<sequence>MTIGLALVAAAPLSAAKPRAAVPDAAPARGLPDNQIAPLSLEKLKAGEALLAQGKAQEATDQFEAALAADPRNRQAYIGMARAAEADGLPGKAVRFYREALAIEPNDLSTLELQGVAMVERGAKARAEANLERVKTLCAGPCPQADRLAAAIARGPKTPVEQTAKLDTGAKANAAKPDESED</sequence>
<dbReference type="SUPFAM" id="SSF48452">
    <property type="entry name" value="TPR-like"/>
    <property type="match status" value="1"/>
</dbReference>
<dbReference type="AlphaFoldDB" id="A0A501XLT3"/>
<gene>
    <name evidence="3" type="ORF">FJQ54_09235</name>
</gene>
<name>A0A501XLT3_9SPHN</name>